<protein>
    <submittedName>
        <fullName evidence="2">Uncharacterized protein</fullName>
    </submittedName>
</protein>
<evidence type="ECO:0000256" key="1">
    <source>
        <dbReference type="SAM" id="MobiDB-lite"/>
    </source>
</evidence>
<evidence type="ECO:0000313" key="2">
    <source>
        <dbReference type="EMBL" id="GAA3390358.1"/>
    </source>
</evidence>
<comment type="caution">
    <text evidence="2">The sequence shown here is derived from an EMBL/GenBank/DDBJ whole genome shotgun (WGS) entry which is preliminary data.</text>
</comment>
<name>A0ABP6T0V3_9ACTN</name>
<sequence length="165" mass="17983">MTGPGGGERTAGRSQAVTYGRGRRWGGKGDAECRDAGFQVGAMQSGTARQKPQRGAGRGGEGKADAELRASRMKGRFGSWRRLLQPEPQRGIQRQPCCWAAGLHLGPVYRLKSEPYRGFGRGLRDFMAGGRGSRTQMTVLVRRPAGTRVLGYSRRNEGRPILPRA</sequence>
<accession>A0ABP6T0V3</accession>
<evidence type="ECO:0000313" key="3">
    <source>
        <dbReference type="Proteomes" id="UP001501676"/>
    </source>
</evidence>
<gene>
    <name evidence="2" type="ORF">GCM10020369_43990</name>
</gene>
<keyword evidence="3" id="KW-1185">Reference proteome</keyword>
<feature type="region of interest" description="Disordered" evidence="1">
    <location>
        <begin position="1"/>
        <end position="71"/>
    </location>
</feature>
<reference evidence="3" key="1">
    <citation type="journal article" date="2019" name="Int. J. Syst. Evol. Microbiol.">
        <title>The Global Catalogue of Microorganisms (GCM) 10K type strain sequencing project: providing services to taxonomists for standard genome sequencing and annotation.</title>
        <authorList>
            <consortium name="The Broad Institute Genomics Platform"/>
            <consortium name="The Broad Institute Genome Sequencing Center for Infectious Disease"/>
            <person name="Wu L."/>
            <person name="Ma J."/>
        </authorList>
    </citation>
    <scope>NUCLEOTIDE SEQUENCE [LARGE SCALE GENOMIC DNA]</scope>
    <source>
        <strain evidence="3">JCM 9458</strain>
    </source>
</reference>
<proteinExistence type="predicted"/>
<dbReference type="Proteomes" id="UP001501676">
    <property type="component" value="Unassembled WGS sequence"/>
</dbReference>
<dbReference type="EMBL" id="BAAAYN010000028">
    <property type="protein sequence ID" value="GAA3390358.1"/>
    <property type="molecule type" value="Genomic_DNA"/>
</dbReference>
<organism evidence="2 3">
    <name type="scientific">Cryptosporangium minutisporangium</name>
    <dbReference type="NCBI Taxonomy" id="113569"/>
    <lineage>
        <taxon>Bacteria</taxon>
        <taxon>Bacillati</taxon>
        <taxon>Actinomycetota</taxon>
        <taxon>Actinomycetes</taxon>
        <taxon>Cryptosporangiales</taxon>
        <taxon>Cryptosporangiaceae</taxon>
        <taxon>Cryptosporangium</taxon>
    </lineage>
</organism>
<feature type="compositionally biased region" description="Basic and acidic residues" evidence="1">
    <location>
        <begin position="60"/>
        <end position="70"/>
    </location>
</feature>